<dbReference type="HAMAP" id="MF_02120">
    <property type="entry name" value="LysA"/>
    <property type="match status" value="1"/>
</dbReference>
<evidence type="ECO:0000256" key="3">
    <source>
        <dbReference type="ARBA" id="ARBA00022898"/>
    </source>
</evidence>
<dbReference type="GO" id="GO:0009089">
    <property type="term" value="P:lysine biosynthetic process via diaminopimelate"/>
    <property type="evidence" value="ECO:0007669"/>
    <property type="project" value="UniProtKB-UniRule"/>
</dbReference>
<dbReference type="GO" id="GO:0008836">
    <property type="term" value="F:diaminopimelate decarboxylase activity"/>
    <property type="evidence" value="ECO:0007669"/>
    <property type="project" value="UniProtKB-UniRule"/>
</dbReference>
<reference evidence="12 13" key="1">
    <citation type="submission" date="2016-10" db="EMBL/GenBank/DDBJ databases">
        <authorList>
            <person name="de Groot N.N."/>
        </authorList>
    </citation>
    <scope>NUCLEOTIDE SEQUENCE [LARGE SCALE GENOMIC DNA]</scope>
    <source>
        <strain evidence="12 13">DSM 44993</strain>
    </source>
</reference>
<keyword evidence="5 6" id="KW-0456">Lyase</keyword>
<dbReference type="EMBL" id="FOEF01000001">
    <property type="protein sequence ID" value="SEO54926.1"/>
    <property type="molecule type" value="Genomic_DNA"/>
</dbReference>
<dbReference type="RefSeq" id="WP_091611550.1">
    <property type="nucleotide sequence ID" value="NZ_FOEF01000001.1"/>
</dbReference>
<dbReference type="Gene3D" id="3.20.20.10">
    <property type="entry name" value="Alanine racemase"/>
    <property type="match status" value="1"/>
</dbReference>
<dbReference type="InterPro" id="IPR009006">
    <property type="entry name" value="Ala_racemase/Decarboxylase_C"/>
</dbReference>
<dbReference type="InterPro" id="IPR022657">
    <property type="entry name" value="De-COase2_CS"/>
</dbReference>
<dbReference type="PROSITE" id="PS00879">
    <property type="entry name" value="ODR_DC_2_2"/>
    <property type="match status" value="1"/>
</dbReference>
<evidence type="ECO:0000259" key="10">
    <source>
        <dbReference type="Pfam" id="PF00278"/>
    </source>
</evidence>
<keyword evidence="13" id="KW-1185">Reference proteome</keyword>
<dbReference type="InterPro" id="IPR000183">
    <property type="entry name" value="Orn/DAP/Arg_de-COase"/>
</dbReference>
<keyword evidence="2 6" id="KW-0210">Decarboxylase</keyword>
<comment type="cofactor">
    <cofactor evidence="1 6 8 9">
        <name>pyridoxal 5'-phosphate</name>
        <dbReference type="ChEBI" id="CHEBI:597326"/>
    </cofactor>
</comment>
<comment type="function">
    <text evidence="6">Specifically catalyzes the decarboxylation of meso-diaminopimelate (meso-DAP) to L-lysine.</text>
</comment>
<feature type="binding site" evidence="6">
    <location>
        <position position="373"/>
    </location>
    <ligand>
        <name>substrate</name>
    </ligand>
</feature>
<keyword evidence="3 6" id="KW-0663">Pyridoxal phosphate</keyword>
<dbReference type="InterPro" id="IPR022644">
    <property type="entry name" value="De-COase2_N"/>
</dbReference>
<dbReference type="PANTHER" id="PTHR43727:SF2">
    <property type="entry name" value="GROUP IV DECARBOXYLASE"/>
    <property type="match status" value="1"/>
</dbReference>
<organism evidence="12 13">
    <name type="scientific">Amycolatopsis saalfeldensis</name>
    <dbReference type="NCBI Taxonomy" id="394193"/>
    <lineage>
        <taxon>Bacteria</taxon>
        <taxon>Bacillati</taxon>
        <taxon>Actinomycetota</taxon>
        <taxon>Actinomycetes</taxon>
        <taxon>Pseudonocardiales</taxon>
        <taxon>Pseudonocardiaceae</taxon>
        <taxon>Amycolatopsis</taxon>
    </lineage>
</organism>
<feature type="binding site" evidence="6">
    <location>
        <position position="437"/>
    </location>
    <ligand>
        <name>substrate</name>
    </ligand>
</feature>
<keyword evidence="4 6" id="KW-0457">Lysine biosynthesis</keyword>
<protein>
    <recommendedName>
        <fullName evidence="6 7">Diaminopimelate decarboxylase</fullName>
        <shortName evidence="6">DAP decarboxylase</shortName>
        <shortName evidence="6">DAPDC</shortName>
        <ecNumber evidence="6 7">4.1.1.20</ecNumber>
    </recommendedName>
</protein>
<dbReference type="EC" id="4.1.1.20" evidence="6 7"/>
<dbReference type="InterPro" id="IPR022653">
    <property type="entry name" value="De-COase2_pyr-phos_BS"/>
</dbReference>
<dbReference type="PROSITE" id="PS00878">
    <property type="entry name" value="ODR_DC_2_1"/>
    <property type="match status" value="1"/>
</dbReference>
<evidence type="ECO:0000256" key="2">
    <source>
        <dbReference type="ARBA" id="ARBA00022793"/>
    </source>
</evidence>
<evidence type="ECO:0000256" key="7">
    <source>
        <dbReference type="NCBIfam" id="TIGR01048"/>
    </source>
</evidence>
<dbReference type="AlphaFoldDB" id="A0A1H8QLM5"/>
<dbReference type="InterPro" id="IPR002986">
    <property type="entry name" value="DAP_deCOOHase_LysA"/>
</dbReference>
<dbReference type="Pfam" id="PF00278">
    <property type="entry name" value="Orn_DAP_Arg_deC"/>
    <property type="match status" value="1"/>
</dbReference>
<feature type="binding site" evidence="6">
    <location>
        <position position="408"/>
    </location>
    <ligand>
        <name>substrate</name>
    </ligand>
</feature>
<feature type="domain" description="Orn/DAP/Arg decarboxylase 2 C-terminal" evidence="10">
    <location>
        <begin position="338"/>
        <end position="435"/>
    </location>
</feature>
<dbReference type="GO" id="GO:0030170">
    <property type="term" value="F:pyridoxal phosphate binding"/>
    <property type="evidence" value="ECO:0007669"/>
    <property type="project" value="UniProtKB-UniRule"/>
</dbReference>
<accession>A0A1H8QLM5</accession>
<dbReference type="Pfam" id="PF02784">
    <property type="entry name" value="Orn_Arg_deC_N"/>
    <property type="match status" value="1"/>
</dbReference>
<evidence type="ECO:0000256" key="8">
    <source>
        <dbReference type="PIRSR" id="PIRSR600183-50"/>
    </source>
</evidence>
<evidence type="ECO:0000313" key="12">
    <source>
        <dbReference type="EMBL" id="SEO54926.1"/>
    </source>
</evidence>
<name>A0A1H8QLM5_9PSEU</name>
<dbReference type="SUPFAM" id="SSF51419">
    <property type="entry name" value="PLP-binding barrel"/>
    <property type="match status" value="1"/>
</dbReference>
<evidence type="ECO:0000256" key="1">
    <source>
        <dbReference type="ARBA" id="ARBA00001933"/>
    </source>
</evidence>
<dbReference type="CDD" id="cd06828">
    <property type="entry name" value="PLPDE_III_DapDC"/>
    <property type="match status" value="1"/>
</dbReference>
<sequence>MAHPAGPRHADVYPHADASGFPPASGVELDQLPAKVWPRNTFRAADGVVRIAGVDVRELAETYGTPLFVVDEADFKSRCADYAEAFDDPALVHYASKAFLSIEIARWVAEQGLSLDVCSGGELAVAQRAGFPAERITFHGNNKSVAELEAAVEAGVGTVVVDSYYEIARLADVAAQRDVVQPVLVRVTVGVEAHTHEFIATAHEDQKFGFSLASGDAAEAVRRVLNAPSLKLTGLHSHIGSQIFDADGFEVAARRVVGLLGDLAKEHGRELLDQLNVVDLGGGFGIAYTEKDNPPPPAQMITQIREIVRKECAYADLPVPRIAGEPGRAIAGPGTITLYEVGTIKDVALGDETARRYVSVDGGMSDNIRTALYDAVYDCRVVSRSADTADGTDPAAATLSRVVGKHCESGDIVVRDCWLPDTLAPGDLLAVAATGAYCYSMASGYNRQPRPAVVAVRNGSARVLLRRETTDDMLRLEV</sequence>
<feature type="binding site" evidence="6">
    <location>
        <position position="437"/>
    </location>
    <ligand>
        <name>pyridoxal 5'-phosphate</name>
        <dbReference type="ChEBI" id="CHEBI:597326"/>
    </ligand>
</feature>
<feature type="modified residue" description="N6-(pyridoxal phosphate)lysine" evidence="6 8">
    <location>
        <position position="97"/>
    </location>
</feature>
<dbReference type="Gene3D" id="2.40.37.10">
    <property type="entry name" value="Lyase, Ornithine Decarboxylase, Chain A, domain 1"/>
    <property type="match status" value="1"/>
</dbReference>
<dbReference type="FunFam" id="3.20.20.10:FF:000003">
    <property type="entry name" value="Diaminopimelate decarboxylase"/>
    <property type="match status" value="1"/>
</dbReference>
<dbReference type="NCBIfam" id="TIGR01048">
    <property type="entry name" value="lysA"/>
    <property type="match status" value="1"/>
</dbReference>
<dbReference type="STRING" id="394193.SAMN04489732_101400"/>
<comment type="catalytic activity">
    <reaction evidence="6 9">
        <text>meso-2,6-diaminopimelate + H(+) = L-lysine + CO2</text>
        <dbReference type="Rhea" id="RHEA:15101"/>
        <dbReference type="ChEBI" id="CHEBI:15378"/>
        <dbReference type="ChEBI" id="CHEBI:16526"/>
        <dbReference type="ChEBI" id="CHEBI:32551"/>
        <dbReference type="ChEBI" id="CHEBI:57791"/>
        <dbReference type="EC" id="4.1.1.20"/>
    </reaction>
</comment>
<evidence type="ECO:0000256" key="9">
    <source>
        <dbReference type="RuleBase" id="RU003738"/>
    </source>
</evidence>
<feature type="binding site" evidence="6">
    <location>
        <position position="369"/>
    </location>
    <ligand>
        <name>substrate</name>
    </ligand>
</feature>
<evidence type="ECO:0000313" key="13">
    <source>
        <dbReference type="Proteomes" id="UP000198582"/>
    </source>
</evidence>
<comment type="similarity">
    <text evidence="6">Belongs to the Orn/Lys/Arg decarboxylase class-II family. LysA subfamily.</text>
</comment>
<dbReference type="PANTHER" id="PTHR43727">
    <property type="entry name" value="DIAMINOPIMELATE DECARBOXYLASE"/>
    <property type="match status" value="1"/>
</dbReference>
<evidence type="ECO:0000256" key="4">
    <source>
        <dbReference type="ARBA" id="ARBA00023154"/>
    </source>
</evidence>
<dbReference type="Proteomes" id="UP000198582">
    <property type="component" value="Unassembled WGS sequence"/>
</dbReference>
<dbReference type="InterPro" id="IPR022643">
    <property type="entry name" value="De-COase2_C"/>
</dbReference>
<gene>
    <name evidence="6" type="primary">lysA</name>
    <name evidence="12" type="ORF">SAMN04489732_101400</name>
</gene>
<dbReference type="OrthoDB" id="9802241at2"/>
<dbReference type="PRINTS" id="PR01181">
    <property type="entry name" value="DAPDCRBXLASE"/>
</dbReference>
<dbReference type="PRINTS" id="PR01179">
    <property type="entry name" value="ODADCRBXLASE"/>
</dbReference>
<dbReference type="SUPFAM" id="SSF50621">
    <property type="entry name" value="Alanine racemase C-terminal domain-like"/>
    <property type="match status" value="1"/>
</dbReference>
<evidence type="ECO:0000256" key="5">
    <source>
        <dbReference type="ARBA" id="ARBA00023239"/>
    </source>
</evidence>
<feature type="binding site" evidence="6">
    <location>
        <position position="283"/>
    </location>
    <ligand>
        <name>pyridoxal 5'-phosphate</name>
        <dbReference type="ChEBI" id="CHEBI:597326"/>
    </ligand>
</feature>
<keyword evidence="6" id="KW-0028">Amino-acid biosynthesis</keyword>
<comment type="pathway">
    <text evidence="6 9">Amino-acid biosynthesis; L-lysine biosynthesis via DAP pathway; L-lysine from DL-2,6-diaminopimelate: step 1/1.</text>
</comment>
<proteinExistence type="inferred from homology"/>
<dbReference type="UniPathway" id="UPA00034">
    <property type="reaction ID" value="UER00027"/>
</dbReference>
<comment type="subunit">
    <text evidence="6">Homodimer.</text>
</comment>
<evidence type="ECO:0000256" key="6">
    <source>
        <dbReference type="HAMAP-Rule" id="MF_02120"/>
    </source>
</evidence>
<dbReference type="InterPro" id="IPR029066">
    <property type="entry name" value="PLP-binding_barrel"/>
</dbReference>
<feature type="binding site" evidence="6">
    <location>
        <position position="328"/>
    </location>
    <ligand>
        <name>substrate</name>
    </ligand>
</feature>
<evidence type="ECO:0000259" key="11">
    <source>
        <dbReference type="Pfam" id="PF02784"/>
    </source>
</evidence>
<feature type="binding site" evidence="6">
    <location>
        <begin position="325"/>
        <end position="328"/>
    </location>
    <ligand>
        <name>pyridoxal 5'-phosphate</name>
        <dbReference type="ChEBI" id="CHEBI:597326"/>
    </ligand>
</feature>
<feature type="active site" description="Proton donor" evidence="8">
    <location>
        <position position="407"/>
    </location>
</feature>
<feature type="domain" description="Orn/DAP/Arg decarboxylase 2 N-terminal" evidence="11">
    <location>
        <begin position="73"/>
        <end position="331"/>
    </location>
</feature>